<dbReference type="InterPro" id="IPR036116">
    <property type="entry name" value="FN3_sf"/>
</dbReference>
<feature type="region of interest" description="Disordered" evidence="1">
    <location>
        <begin position="165"/>
        <end position="211"/>
    </location>
</feature>
<feature type="region of interest" description="Disordered" evidence="1">
    <location>
        <begin position="1416"/>
        <end position="1435"/>
    </location>
</feature>
<gene>
    <name evidence="4" type="ORF">A2196_05555</name>
</gene>
<feature type="compositionally biased region" description="Low complexity" evidence="1">
    <location>
        <begin position="304"/>
        <end position="319"/>
    </location>
</feature>
<protein>
    <recommendedName>
        <fullName evidence="3">Fibronectin type-III domain-containing protein</fullName>
    </recommendedName>
</protein>
<keyword evidence="2" id="KW-0472">Membrane</keyword>
<evidence type="ECO:0000256" key="2">
    <source>
        <dbReference type="SAM" id="Phobius"/>
    </source>
</evidence>
<feature type="transmembrane region" description="Helical" evidence="2">
    <location>
        <begin position="29"/>
        <end position="50"/>
    </location>
</feature>
<proteinExistence type="predicted"/>
<comment type="caution">
    <text evidence="4">The sequence shown here is derived from an EMBL/GenBank/DDBJ whole genome shotgun (WGS) entry which is preliminary data.</text>
</comment>
<evidence type="ECO:0000259" key="3">
    <source>
        <dbReference type="PROSITE" id="PS50853"/>
    </source>
</evidence>
<feature type="domain" description="Fibronectin type-III" evidence="3">
    <location>
        <begin position="1236"/>
        <end position="1336"/>
    </location>
</feature>
<dbReference type="Gene3D" id="2.60.40.10">
    <property type="entry name" value="Immunoglobulins"/>
    <property type="match status" value="3"/>
</dbReference>
<dbReference type="InterPro" id="IPR013783">
    <property type="entry name" value="Ig-like_fold"/>
</dbReference>
<evidence type="ECO:0000313" key="4">
    <source>
        <dbReference type="EMBL" id="OGE02669.1"/>
    </source>
</evidence>
<dbReference type="EMBL" id="MFCA01000011">
    <property type="protein sequence ID" value="OGE02669.1"/>
    <property type="molecule type" value="Genomic_DNA"/>
</dbReference>
<dbReference type="SUPFAM" id="SSF49265">
    <property type="entry name" value="Fibronectin type III"/>
    <property type="match status" value="2"/>
</dbReference>
<keyword evidence="2" id="KW-0812">Transmembrane</keyword>
<keyword evidence="2" id="KW-1133">Transmembrane helix</keyword>
<dbReference type="SMART" id="SM00060">
    <property type="entry name" value="FN3"/>
    <property type="match status" value="3"/>
</dbReference>
<feature type="region of interest" description="Disordered" evidence="1">
    <location>
        <begin position="636"/>
        <end position="656"/>
    </location>
</feature>
<evidence type="ECO:0000313" key="5">
    <source>
        <dbReference type="Proteomes" id="UP000176751"/>
    </source>
</evidence>
<feature type="compositionally biased region" description="Low complexity" evidence="1">
    <location>
        <begin position="169"/>
        <end position="199"/>
    </location>
</feature>
<dbReference type="CDD" id="cd00063">
    <property type="entry name" value="FN3"/>
    <property type="match status" value="1"/>
</dbReference>
<dbReference type="PROSITE" id="PS50853">
    <property type="entry name" value="FN3"/>
    <property type="match status" value="2"/>
</dbReference>
<reference evidence="4 5" key="1">
    <citation type="journal article" date="2016" name="Nat. Commun.">
        <title>Thousands of microbial genomes shed light on interconnected biogeochemical processes in an aquifer system.</title>
        <authorList>
            <person name="Anantharaman K."/>
            <person name="Brown C.T."/>
            <person name="Hug L.A."/>
            <person name="Sharon I."/>
            <person name="Castelle C.J."/>
            <person name="Probst A.J."/>
            <person name="Thomas B.C."/>
            <person name="Singh A."/>
            <person name="Wilkins M.J."/>
            <person name="Karaoz U."/>
            <person name="Brodie E.L."/>
            <person name="Williams K.H."/>
            <person name="Hubbard S.S."/>
            <person name="Banfield J.F."/>
        </authorList>
    </citation>
    <scope>NUCLEOTIDE SEQUENCE [LARGE SCALE GENOMIC DNA]</scope>
</reference>
<dbReference type="InterPro" id="IPR003961">
    <property type="entry name" value="FN3_dom"/>
</dbReference>
<feature type="region of interest" description="Disordered" evidence="1">
    <location>
        <begin position="282"/>
        <end position="319"/>
    </location>
</feature>
<accession>A0A1F5HF28</accession>
<dbReference type="STRING" id="1797737.A2196_05555"/>
<name>A0A1F5HF28_9BACT</name>
<organism evidence="4 5">
    <name type="scientific">Candidatus Curtissbacteria bacterium RIFOXYA1_FULL_41_14</name>
    <dbReference type="NCBI Taxonomy" id="1797737"/>
    <lineage>
        <taxon>Bacteria</taxon>
        <taxon>Candidatus Curtissiibacteriota</taxon>
    </lineage>
</organism>
<dbReference type="Proteomes" id="UP000176751">
    <property type="component" value="Unassembled WGS sequence"/>
</dbReference>
<feature type="domain" description="Fibronectin type-III" evidence="3">
    <location>
        <begin position="81"/>
        <end position="174"/>
    </location>
</feature>
<sequence>MSKLKLLKILKSLKKLKLAKIERCNFNKLLIFEALLVETIVALVFFVFLLSATSLNKSVPYSSLLKNTPPLPPAELLQGEVQGAVLGVNYSRYPNSIRVSWTSISGVNAYAVRWEGPGSSNWDNPVKLSTSSLGYTISGLSSNSTYHIQVMYSYPGDYYPRIMSDDNISTTAPAPTATPRPSSSAAPRPTSTPTQPPSSCQGKPEIWFSKNPVSPGSTVTVAVRSLSGCAGVPVKFTMVVGSALNSQTRNVSSSGTGTFVTYTAPNNQGRYAVFAWADKNRNNTQEPGEYDSDWLEVSGGGPQPTVTPTPTATPTSPPSACRGPLRINVPDNVNPGASFNVGAQGLTNCSGLWVSTDFVVNDAHNVQKCQVPGSGTGCFKTYTAPSTAGSYPASVVADLDGDNVWFEAGEYETKWVTVGTGPQPSNFQRAVLDNPPGLSCAGTDYGNLIVSANFSWTKGTGGTIEQQWLDYSTQSSFAEGTYVKNNVGTQASSYQITGFASGTPYFWRVNTRFAGNPQWYPSEIKQFSKDCQGPAPSCQGSVAISSLAPNPASSGQQVSATVSGVSNCSGYEAFTYVRSGSDYKWERCPISGSGCTTRFSAPSTPGDYEVGAVVNKNKDADPPYEDGEWTKRTLTVQQTTPQPGEKKGADALGQSTDCTSSNRVKVDFSWRQATGGTIELQYLDYSFVGDSFAPGTYTGIPLSKTATHSTGEFTHNGHFWWRINTRFAGDSQWYPSRVGHFYKDCGGGSQLTPPSDLEDKETGCYQGVPYVVFRWKPAQNNTMLWIDVKGVNDNEWLQNRHRQLSPSADFFTWSPNPNNRMDDGFYPESGQSYNWRLWDGVQHTPLSTPETVIVANCGEQPGGGAPTTPPTLIFPMNMAVNSGNPNFKWQPVSGADKYWVFLRKDDPNFNSGYYWAKKVSCNASPCSVGWDSSWQLYGLSGTTPSSLETGPAYWWTVWALKEGLEPDQRAIAKPVSFTVSGSTSSRAEGEFRSVPSQVQGVKTSAGENFVLGASVLGVAATIENPETGRFNADYMGNKALGVFVKDLSTGRYLSVQEAEVFIEGTLPPGLRLKEEIDAIDGTPVREGTYPFTVMACLPGGRTNRSLCDPIPTSIKVVIQDFQPAFVEPKLDINIGSSATATLKFTYFNGWDNKITLKPTDGSRLPGLNDVTVDYNMPVDSITPPKDTVKVTFKAAASMQSGEYTASIIAEEAGEGTPNTSHTASIPLSIHHVLPSAPTNLRTEGNQCINNQMFNITLAWNQSGNAQGYYVEMALSPQELVSQTGSFRNAQPSPVNGTSKRFTNITNLKKHYWRVWAYNAEGKGTYSHTDNFPTFEPPPGCVTWPQEGGGSYDEILTYVDQLASGFIDRGQYFPNMAEAIKYLIGRESVYYSDWYNENPGQYSKGILQYLQSTWDSPANKEIDPRDPGNQSLAKPHSQMEGYLANSGGTEAPWWVGRGWGGQGDDGNDNNVWNPYAQVRTTIFKHHFQGARAVCEWTTYPTYPYCGN</sequence>
<evidence type="ECO:0000256" key="1">
    <source>
        <dbReference type="SAM" id="MobiDB-lite"/>
    </source>
</evidence>